<sequence length="297" mass="29721">MSGRGRTGTSLGGALRATGSVFRRELATAFRTPGYAVLALGLLAVLGGLVAVGGGGGTGFVPAVVDLLLPTEVLVPLLAVALGYRALHSDAASGELAVIRTYPVSVTSYVLGVLLARLVALLAIVAVPFALVGGYVWLTAAPDTGIYATHAGVDSPLLYLRFVALVALLGAAFLSLSAALSAVASTRRSALALALLALVAGVLGGDLALLRSLASGASPAGIPAQLALTPNGAFRGLVFETVIGVAFAPDGGVVDVGRAVGSLVGWTLGGGAVAVASLAFRSRIDAAIERVRFRREE</sequence>
<feature type="transmembrane region" description="Helical" evidence="1">
    <location>
        <begin position="259"/>
        <end position="280"/>
    </location>
</feature>
<dbReference type="Proteomes" id="UP000011575">
    <property type="component" value="Unassembled WGS sequence"/>
</dbReference>
<dbReference type="EMBL" id="AOJI01000022">
    <property type="protein sequence ID" value="EMA67477.1"/>
    <property type="molecule type" value="Genomic_DNA"/>
</dbReference>
<gene>
    <name evidence="2" type="ORF">C461_07114</name>
</gene>
<organism evidence="2 3">
    <name type="scientific">Halorubrum aidingense JCM 13560</name>
    <dbReference type="NCBI Taxonomy" id="1230454"/>
    <lineage>
        <taxon>Archaea</taxon>
        <taxon>Methanobacteriati</taxon>
        <taxon>Methanobacteriota</taxon>
        <taxon>Stenosarchaea group</taxon>
        <taxon>Halobacteria</taxon>
        <taxon>Halobacteriales</taxon>
        <taxon>Haloferacaceae</taxon>
        <taxon>Halorubrum</taxon>
    </lineage>
</organism>
<comment type="caution">
    <text evidence="2">The sequence shown here is derived from an EMBL/GenBank/DDBJ whole genome shotgun (WGS) entry which is preliminary data.</text>
</comment>
<dbReference type="PATRIC" id="fig|1230454.4.peg.1439"/>
<reference evidence="2 3" key="1">
    <citation type="journal article" date="2014" name="PLoS Genet.">
        <title>Phylogenetically driven sequencing of extremely halophilic archaea reveals strategies for static and dynamic osmo-response.</title>
        <authorList>
            <person name="Becker E.A."/>
            <person name="Seitzer P.M."/>
            <person name="Tritt A."/>
            <person name="Larsen D."/>
            <person name="Krusor M."/>
            <person name="Yao A.I."/>
            <person name="Wu D."/>
            <person name="Madern D."/>
            <person name="Eisen J.A."/>
            <person name="Darling A.E."/>
            <person name="Facciotti M.T."/>
        </authorList>
    </citation>
    <scope>NUCLEOTIDE SEQUENCE [LARGE SCALE GENOMIC DNA]</scope>
    <source>
        <strain evidence="2 3">JCM 13560</strain>
    </source>
</reference>
<dbReference type="AlphaFoldDB" id="M0PBE6"/>
<keyword evidence="1" id="KW-0472">Membrane</keyword>
<dbReference type="GO" id="GO:0140359">
    <property type="term" value="F:ABC-type transporter activity"/>
    <property type="evidence" value="ECO:0007669"/>
    <property type="project" value="InterPro"/>
</dbReference>
<dbReference type="RefSeq" id="WP_007999891.1">
    <property type="nucleotide sequence ID" value="NZ_AOJI01000022.1"/>
</dbReference>
<proteinExistence type="predicted"/>
<name>M0PBE6_9EURY</name>
<keyword evidence="1" id="KW-0812">Transmembrane</keyword>
<feature type="transmembrane region" description="Helical" evidence="1">
    <location>
        <begin position="33"/>
        <end position="55"/>
    </location>
</feature>
<protein>
    <submittedName>
        <fullName evidence="2">Copper ABC transporter permease</fullName>
    </submittedName>
</protein>
<feature type="transmembrane region" description="Helical" evidence="1">
    <location>
        <begin position="108"/>
        <end position="138"/>
    </location>
</feature>
<evidence type="ECO:0000256" key="1">
    <source>
        <dbReference type="SAM" id="Phobius"/>
    </source>
</evidence>
<dbReference type="STRING" id="1230454.C461_07114"/>
<keyword evidence="3" id="KW-1185">Reference proteome</keyword>
<keyword evidence="1" id="KW-1133">Transmembrane helix</keyword>
<feature type="transmembrane region" description="Helical" evidence="1">
    <location>
        <begin position="67"/>
        <end position="87"/>
    </location>
</feature>
<evidence type="ECO:0000313" key="3">
    <source>
        <dbReference type="Proteomes" id="UP000011575"/>
    </source>
</evidence>
<feature type="transmembrane region" description="Helical" evidence="1">
    <location>
        <begin position="190"/>
        <end position="210"/>
    </location>
</feature>
<evidence type="ECO:0000313" key="2">
    <source>
        <dbReference type="EMBL" id="EMA67477.1"/>
    </source>
</evidence>
<dbReference type="Pfam" id="PF12679">
    <property type="entry name" value="ABC2_membrane_2"/>
    <property type="match status" value="1"/>
</dbReference>
<accession>M0PBE6</accession>
<feature type="transmembrane region" description="Helical" evidence="1">
    <location>
        <begin position="158"/>
        <end position="183"/>
    </location>
</feature>
<dbReference type="GO" id="GO:0005886">
    <property type="term" value="C:plasma membrane"/>
    <property type="evidence" value="ECO:0007669"/>
    <property type="project" value="UniProtKB-SubCell"/>
</dbReference>